<dbReference type="AlphaFoldDB" id="A0A484KNB0"/>
<sequence>MVISHISEHLRAGYENKKIESATISEKEDEAFDLAFKIIDIMKQEGINVCGGLISNIIILLVAKGKDQEAFDFIKDINEEDIVHKVRLRNEALSFLMESLCKRQTCDATKLKEFMESNGYKVI</sequence>
<reference evidence="1 2" key="1">
    <citation type="submission" date="2018-04" db="EMBL/GenBank/DDBJ databases">
        <authorList>
            <person name="Vogel A."/>
        </authorList>
    </citation>
    <scope>NUCLEOTIDE SEQUENCE [LARGE SCALE GENOMIC DNA]</scope>
</reference>
<evidence type="ECO:0000313" key="2">
    <source>
        <dbReference type="Proteomes" id="UP000595140"/>
    </source>
</evidence>
<gene>
    <name evidence="1" type="ORF">CCAM_LOCUS7220</name>
</gene>
<dbReference type="Proteomes" id="UP000595140">
    <property type="component" value="Unassembled WGS sequence"/>
</dbReference>
<evidence type="ECO:0008006" key="3">
    <source>
        <dbReference type="Google" id="ProtNLM"/>
    </source>
</evidence>
<protein>
    <recommendedName>
        <fullName evidence="3">MI domain-containing protein</fullName>
    </recommendedName>
</protein>
<name>A0A484KNB0_9ASTE</name>
<evidence type="ECO:0000313" key="1">
    <source>
        <dbReference type="EMBL" id="VFQ65444.1"/>
    </source>
</evidence>
<accession>A0A484KNB0</accession>
<organism evidence="1 2">
    <name type="scientific">Cuscuta campestris</name>
    <dbReference type="NCBI Taxonomy" id="132261"/>
    <lineage>
        <taxon>Eukaryota</taxon>
        <taxon>Viridiplantae</taxon>
        <taxon>Streptophyta</taxon>
        <taxon>Embryophyta</taxon>
        <taxon>Tracheophyta</taxon>
        <taxon>Spermatophyta</taxon>
        <taxon>Magnoliopsida</taxon>
        <taxon>eudicotyledons</taxon>
        <taxon>Gunneridae</taxon>
        <taxon>Pentapetalae</taxon>
        <taxon>asterids</taxon>
        <taxon>lamiids</taxon>
        <taxon>Solanales</taxon>
        <taxon>Convolvulaceae</taxon>
        <taxon>Cuscuteae</taxon>
        <taxon>Cuscuta</taxon>
        <taxon>Cuscuta subgen. Grammica</taxon>
        <taxon>Cuscuta sect. Cleistogrammica</taxon>
    </lineage>
</organism>
<proteinExistence type="predicted"/>
<dbReference type="EMBL" id="OOIL02000462">
    <property type="protein sequence ID" value="VFQ65444.1"/>
    <property type="molecule type" value="Genomic_DNA"/>
</dbReference>
<keyword evidence="2" id="KW-1185">Reference proteome</keyword>